<dbReference type="Proteomes" id="UP000236754">
    <property type="component" value="Unassembled WGS sequence"/>
</dbReference>
<sequence>MDDEAPGALQDALDRLALLSAATSALASTLDGDAGMVRVSRTLVPQLADWCAIHAVADGVVREVSVV</sequence>
<protein>
    <submittedName>
        <fullName evidence="2">Uncharacterized protein</fullName>
    </submittedName>
</protein>
<evidence type="ECO:0000313" key="1">
    <source>
        <dbReference type="EMBL" id="SEG84864.1"/>
    </source>
</evidence>
<evidence type="ECO:0000313" key="3">
    <source>
        <dbReference type="Proteomes" id="UP000236754"/>
    </source>
</evidence>
<dbReference type="EMBL" id="FNVU01000015">
    <property type="protein sequence ID" value="SEG84864.1"/>
    <property type="molecule type" value="Genomic_DNA"/>
</dbReference>
<dbReference type="EMBL" id="FNVU01000034">
    <property type="protein sequence ID" value="SEG95783.1"/>
    <property type="molecule type" value="Genomic_DNA"/>
</dbReference>
<reference evidence="2 3" key="1">
    <citation type="submission" date="2016-10" db="EMBL/GenBank/DDBJ databases">
        <authorList>
            <person name="de Groot N.N."/>
        </authorList>
    </citation>
    <scope>NUCLEOTIDE SEQUENCE [LARGE SCALE GENOMIC DNA]</scope>
    <source>
        <strain evidence="2 3">CGMCC 4.2023</strain>
    </source>
</reference>
<organism evidence="2 3">
    <name type="scientific">Actinacidiphila yanglinensis</name>
    <dbReference type="NCBI Taxonomy" id="310779"/>
    <lineage>
        <taxon>Bacteria</taxon>
        <taxon>Bacillati</taxon>
        <taxon>Actinomycetota</taxon>
        <taxon>Actinomycetes</taxon>
        <taxon>Kitasatosporales</taxon>
        <taxon>Streptomycetaceae</taxon>
        <taxon>Actinacidiphila</taxon>
    </lineage>
</organism>
<proteinExistence type="predicted"/>
<gene>
    <name evidence="1" type="ORF">SAMN05216223_115145</name>
    <name evidence="2" type="ORF">SAMN05216223_13473</name>
</gene>
<dbReference type="AlphaFoldDB" id="A0A1H6EET9"/>
<keyword evidence="3" id="KW-1185">Reference proteome</keyword>
<feature type="non-terminal residue" evidence="2">
    <location>
        <position position="67"/>
    </location>
</feature>
<accession>A0A1H6EET9</accession>
<evidence type="ECO:0000313" key="2">
    <source>
        <dbReference type="EMBL" id="SEG95783.1"/>
    </source>
</evidence>
<name>A0A1H6EET9_9ACTN</name>